<comment type="caution">
    <text evidence="1">The sequence shown here is derived from an EMBL/GenBank/DDBJ whole genome shotgun (WGS) entry which is preliminary data.</text>
</comment>
<keyword evidence="2" id="KW-1185">Reference proteome</keyword>
<evidence type="ECO:0000313" key="1">
    <source>
        <dbReference type="EMBL" id="KAJ8129468.1"/>
    </source>
</evidence>
<organism evidence="1 2">
    <name type="scientific">Lasiodiplodia mahajangana</name>
    <dbReference type="NCBI Taxonomy" id="1108764"/>
    <lineage>
        <taxon>Eukaryota</taxon>
        <taxon>Fungi</taxon>
        <taxon>Dikarya</taxon>
        <taxon>Ascomycota</taxon>
        <taxon>Pezizomycotina</taxon>
        <taxon>Dothideomycetes</taxon>
        <taxon>Dothideomycetes incertae sedis</taxon>
        <taxon>Botryosphaeriales</taxon>
        <taxon>Botryosphaeriaceae</taxon>
        <taxon>Lasiodiplodia</taxon>
    </lineage>
</organism>
<dbReference type="Proteomes" id="UP001153332">
    <property type="component" value="Unassembled WGS sequence"/>
</dbReference>
<sequence length="335" mass="38073">MSPSFKMEESSSTSESRMPADKDYAEETYEMARPSSRGDRPGVLLFDSRFLTAEHLRFYNMRVSNFAFALVHPTAVKLELINCTWDLITEIPVSKNVAARAIHLVDTKIGDDGFNDILTNFPNLRTLVYCRPTDDVDTQFDMIGREIKLYGQRLEHLTLLNESYMPFCTPIGSLQALDNLKSLDIYLEMLIGFLRNPGDYDDYMDSGFNDSDEECDYDEIYDEEVGDWSLIKMLPGTLESLTLHIEDAKLHTYFNTYERYGAKIEELITADHLFPNLRSISAPRLSQVAKKLSGDQTAWALTNSTMHRVPLAVKAEGEAAAELKLAEFQGEPWLS</sequence>
<dbReference type="EMBL" id="JAPUUL010000753">
    <property type="protein sequence ID" value="KAJ8129468.1"/>
    <property type="molecule type" value="Genomic_DNA"/>
</dbReference>
<gene>
    <name evidence="1" type="ORF">O1611_g4163</name>
</gene>
<evidence type="ECO:0000313" key="2">
    <source>
        <dbReference type="Proteomes" id="UP001153332"/>
    </source>
</evidence>
<accession>A0ACC2JPP1</accession>
<name>A0ACC2JPP1_9PEZI</name>
<proteinExistence type="predicted"/>
<protein>
    <submittedName>
        <fullName evidence="1">Uncharacterized protein</fullName>
    </submittedName>
</protein>
<reference evidence="1" key="1">
    <citation type="submission" date="2022-12" db="EMBL/GenBank/DDBJ databases">
        <title>Genome Sequence of Lasiodiplodia mahajangana.</title>
        <authorList>
            <person name="Buettner E."/>
        </authorList>
    </citation>
    <scope>NUCLEOTIDE SEQUENCE</scope>
    <source>
        <strain evidence="1">VT137</strain>
    </source>
</reference>